<proteinExistence type="inferred from homology"/>
<dbReference type="CDD" id="cd07012">
    <property type="entry name" value="PBP2_Bug_TTT"/>
    <property type="match status" value="1"/>
</dbReference>
<evidence type="ECO:0000256" key="2">
    <source>
        <dbReference type="SAM" id="SignalP"/>
    </source>
</evidence>
<dbReference type="Proteomes" id="UP000620596">
    <property type="component" value="Unassembled WGS sequence"/>
</dbReference>
<evidence type="ECO:0000256" key="1">
    <source>
        <dbReference type="ARBA" id="ARBA00006987"/>
    </source>
</evidence>
<accession>A0A916WMJ4</accession>
<reference evidence="3" key="2">
    <citation type="submission" date="2020-09" db="EMBL/GenBank/DDBJ databases">
        <authorList>
            <person name="Sun Q."/>
            <person name="Zhou Y."/>
        </authorList>
    </citation>
    <scope>NUCLEOTIDE SEQUENCE</scope>
    <source>
        <strain evidence="3">CGMCC 1.15322</strain>
    </source>
</reference>
<evidence type="ECO:0000313" key="3">
    <source>
        <dbReference type="EMBL" id="GGB12434.1"/>
    </source>
</evidence>
<sequence>MRRIIIKSLLFSVAMLPLLASAADYPDRPVRLVVPFGAGSSGDVVGRQVAEALGARLKQTVIVENKPGSGTAMGATAVARATPDGYTLLLGTNATHASNKALYSKLQYEPLKDFEPAAFVGLVPSALVVSASSPYKTLSDFVNRAKANPGKVSYASSGNGTTGHLAGELLATMAKVKLLHIPFKEAAQGLTGVLGGDIDAILIPPSSVISLISTGKLRAIAVSTQRRSQALPHVPTIAEQGYAGYDIVGWYSMSAPAGTPAAIVQRLNTEMRALVMDPVFAEKLTGLGLTTQPMTTAELVGFFKSEEAKAAQLIRQSGAVID</sequence>
<keyword evidence="2" id="KW-0732">Signal</keyword>
<dbReference type="SUPFAM" id="SSF53850">
    <property type="entry name" value="Periplasmic binding protein-like II"/>
    <property type="match status" value="1"/>
</dbReference>
<protein>
    <recommendedName>
        <fullName evidence="5">Tripartite-type tricarboxylate transporter, receptor component TctC</fullName>
    </recommendedName>
</protein>
<feature type="signal peptide" evidence="2">
    <location>
        <begin position="1"/>
        <end position="22"/>
    </location>
</feature>
<organism evidence="3 4">
    <name type="scientific">Polaromonas eurypsychrophila</name>
    <dbReference type="NCBI Taxonomy" id="1614635"/>
    <lineage>
        <taxon>Bacteria</taxon>
        <taxon>Pseudomonadati</taxon>
        <taxon>Pseudomonadota</taxon>
        <taxon>Betaproteobacteria</taxon>
        <taxon>Burkholderiales</taxon>
        <taxon>Comamonadaceae</taxon>
        <taxon>Polaromonas</taxon>
    </lineage>
</organism>
<dbReference type="PANTHER" id="PTHR42928">
    <property type="entry name" value="TRICARBOXYLATE-BINDING PROTEIN"/>
    <property type="match status" value="1"/>
</dbReference>
<comment type="caution">
    <text evidence="3">The sequence shown here is derived from an EMBL/GenBank/DDBJ whole genome shotgun (WGS) entry which is preliminary data.</text>
</comment>
<dbReference type="RefSeq" id="WP_188709965.1">
    <property type="nucleotide sequence ID" value="NZ_BMIG01000019.1"/>
</dbReference>
<reference evidence="3" key="1">
    <citation type="journal article" date="2014" name="Int. J. Syst. Evol. Microbiol.">
        <title>Complete genome sequence of Corynebacterium casei LMG S-19264T (=DSM 44701T), isolated from a smear-ripened cheese.</title>
        <authorList>
            <consortium name="US DOE Joint Genome Institute (JGI-PGF)"/>
            <person name="Walter F."/>
            <person name="Albersmeier A."/>
            <person name="Kalinowski J."/>
            <person name="Ruckert C."/>
        </authorList>
    </citation>
    <scope>NUCLEOTIDE SEQUENCE</scope>
    <source>
        <strain evidence="3">CGMCC 1.15322</strain>
    </source>
</reference>
<dbReference type="PIRSF" id="PIRSF017082">
    <property type="entry name" value="YflP"/>
    <property type="match status" value="1"/>
</dbReference>
<evidence type="ECO:0008006" key="5">
    <source>
        <dbReference type="Google" id="ProtNLM"/>
    </source>
</evidence>
<dbReference type="Pfam" id="PF03401">
    <property type="entry name" value="TctC"/>
    <property type="match status" value="1"/>
</dbReference>
<feature type="chain" id="PRO_5037734479" description="Tripartite-type tricarboxylate transporter, receptor component TctC" evidence="2">
    <location>
        <begin position="23"/>
        <end position="322"/>
    </location>
</feature>
<keyword evidence="4" id="KW-1185">Reference proteome</keyword>
<dbReference type="Gene3D" id="3.40.190.150">
    <property type="entry name" value="Bordetella uptake gene, domain 1"/>
    <property type="match status" value="1"/>
</dbReference>
<comment type="similarity">
    <text evidence="1">Belongs to the UPF0065 (bug) family.</text>
</comment>
<gene>
    <name evidence="3" type="ORF">GCM10011496_36670</name>
</gene>
<dbReference type="EMBL" id="BMIG01000019">
    <property type="protein sequence ID" value="GGB12434.1"/>
    <property type="molecule type" value="Genomic_DNA"/>
</dbReference>
<dbReference type="InterPro" id="IPR005064">
    <property type="entry name" value="BUG"/>
</dbReference>
<dbReference type="InterPro" id="IPR042100">
    <property type="entry name" value="Bug_dom1"/>
</dbReference>
<dbReference type="AlphaFoldDB" id="A0A916WMJ4"/>
<dbReference type="Gene3D" id="3.40.190.10">
    <property type="entry name" value="Periplasmic binding protein-like II"/>
    <property type="match status" value="1"/>
</dbReference>
<name>A0A916WMJ4_9BURK</name>
<dbReference type="PANTHER" id="PTHR42928:SF5">
    <property type="entry name" value="BLR1237 PROTEIN"/>
    <property type="match status" value="1"/>
</dbReference>
<evidence type="ECO:0000313" key="4">
    <source>
        <dbReference type="Proteomes" id="UP000620596"/>
    </source>
</evidence>